<dbReference type="InterPro" id="IPR001434">
    <property type="entry name" value="OmcB-like_DUF11"/>
</dbReference>
<evidence type="ECO:0000259" key="2">
    <source>
        <dbReference type="Pfam" id="PF01345"/>
    </source>
</evidence>
<dbReference type="EMBL" id="BAABAK010000003">
    <property type="protein sequence ID" value="GAA3955481.1"/>
    <property type="molecule type" value="Genomic_DNA"/>
</dbReference>
<dbReference type="Proteomes" id="UP001501081">
    <property type="component" value="Unassembled WGS sequence"/>
</dbReference>
<evidence type="ECO:0008006" key="6">
    <source>
        <dbReference type="Google" id="ProtNLM"/>
    </source>
</evidence>
<dbReference type="NCBIfam" id="TIGR04131">
    <property type="entry name" value="Bac_Flav_CTERM"/>
    <property type="match status" value="1"/>
</dbReference>
<dbReference type="InterPro" id="IPR013783">
    <property type="entry name" value="Ig-like_fold"/>
</dbReference>
<evidence type="ECO:0000313" key="5">
    <source>
        <dbReference type="Proteomes" id="UP001501081"/>
    </source>
</evidence>
<feature type="region of interest" description="Disordered" evidence="1">
    <location>
        <begin position="645"/>
        <end position="667"/>
    </location>
</feature>
<protein>
    <recommendedName>
        <fullName evidence="6">DUF11 domain-containing protein</fullName>
    </recommendedName>
</protein>
<dbReference type="Pfam" id="PF13585">
    <property type="entry name" value="CHU_C"/>
    <property type="match status" value="1"/>
</dbReference>
<keyword evidence="5" id="KW-1185">Reference proteome</keyword>
<evidence type="ECO:0000259" key="3">
    <source>
        <dbReference type="Pfam" id="PF19081"/>
    </source>
</evidence>
<dbReference type="NCBIfam" id="TIGR01451">
    <property type="entry name" value="B_ant_repeat"/>
    <property type="match status" value="1"/>
</dbReference>
<dbReference type="Gene3D" id="2.60.40.10">
    <property type="entry name" value="Immunoglobulins"/>
    <property type="match status" value="3"/>
</dbReference>
<dbReference type="Pfam" id="PF19081">
    <property type="entry name" value="Ig_7"/>
    <property type="match status" value="5"/>
</dbReference>
<dbReference type="InterPro" id="IPR026341">
    <property type="entry name" value="T9SS_type_B"/>
</dbReference>
<feature type="domain" description="Ig-like" evidence="3">
    <location>
        <begin position="1304"/>
        <end position="1377"/>
    </location>
</feature>
<organism evidence="4 5">
    <name type="scientific">Pedobacter ginsengiterrae</name>
    <dbReference type="NCBI Taxonomy" id="871696"/>
    <lineage>
        <taxon>Bacteria</taxon>
        <taxon>Pseudomonadati</taxon>
        <taxon>Bacteroidota</taxon>
        <taxon>Sphingobacteriia</taxon>
        <taxon>Sphingobacteriales</taxon>
        <taxon>Sphingobacteriaceae</taxon>
        <taxon>Pedobacter</taxon>
    </lineage>
</organism>
<name>A0ABP7NWK0_9SPHI</name>
<feature type="domain" description="Ig-like" evidence="3">
    <location>
        <begin position="1076"/>
        <end position="1149"/>
    </location>
</feature>
<proteinExistence type="predicted"/>
<accession>A0ABP7NWK0</accession>
<feature type="domain" description="DUF11" evidence="2">
    <location>
        <begin position="553"/>
        <end position="663"/>
    </location>
</feature>
<feature type="domain" description="Ig-like" evidence="3">
    <location>
        <begin position="1228"/>
        <end position="1301"/>
    </location>
</feature>
<evidence type="ECO:0000256" key="1">
    <source>
        <dbReference type="SAM" id="MobiDB-lite"/>
    </source>
</evidence>
<feature type="domain" description="Ig-like" evidence="3">
    <location>
        <begin position="1380"/>
        <end position="1453"/>
    </location>
</feature>
<dbReference type="Pfam" id="PF01345">
    <property type="entry name" value="DUF11"/>
    <property type="match status" value="1"/>
</dbReference>
<feature type="domain" description="Ig-like" evidence="3">
    <location>
        <begin position="924"/>
        <end position="997"/>
    </location>
</feature>
<reference evidence="5" key="1">
    <citation type="journal article" date="2019" name="Int. J. Syst. Evol. Microbiol.">
        <title>The Global Catalogue of Microorganisms (GCM) 10K type strain sequencing project: providing services to taxonomists for standard genome sequencing and annotation.</title>
        <authorList>
            <consortium name="The Broad Institute Genomics Platform"/>
            <consortium name="The Broad Institute Genome Sequencing Center for Infectious Disease"/>
            <person name="Wu L."/>
            <person name="Ma J."/>
        </authorList>
    </citation>
    <scope>NUCLEOTIDE SEQUENCE [LARGE SCALE GENOMIC DNA]</scope>
    <source>
        <strain evidence="5">JCM 17338</strain>
    </source>
</reference>
<evidence type="ECO:0000313" key="4">
    <source>
        <dbReference type="EMBL" id="GAA3955481.1"/>
    </source>
</evidence>
<dbReference type="RefSeq" id="WP_344764968.1">
    <property type="nucleotide sequence ID" value="NZ_BAABAK010000003.1"/>
</dbReference>
<sequence>MLLSFSNRVHAEVLPANLTKVLSSAPNSFSPPTYSTHYIAPAPWQYWSKANQVVITTESATIVSGVIRKSNGDFIANFTCSANSPFVMRFTGLPSAAPVHPLNTVISGAGLVVIADASISVNLRNIASDNLGSDGSDNNIKGNASLFSFGDAGVGTSFRVGYYRDGDLAGTERPIYSIMALDDNSVIRVAGLVKATLNKGQSYLFQCPMGTLVESSGAAVMNTSARLDAPGGCGDGAYNPIPPIISLGSEYVIVRGEGNLIAEQTTVVATEPNTEVSVQFFDDNGVQQGPPLKFTIAQPGQFQTFGHGYINGGYNSSNNTGKYSSSRIVTTKNVLVFSGTGGVSVGGGCEVDIATLVPIASCAGSRRVETYKFTDYTDLKLPYFGYILTKSSDQINLTTQGTGTTYNNQNIESVPGIATRKQLGTTGLYLVKFTDANINFPNVITISSASRLTVSMVQQSSAFSMSNFISRFAEKAVQPTIDLTDCTAAKLTADPLSSGPYQWYLNGELITGATQNFYVATVSGNYTVSSMLECGMSAQSLPSIISLCNIDRSIEKTVDIALPELGDIVNFTLTAKNLGAGNAIGVSVNDLLPSGYTYESSIASSGVYNSSTGVWSIGVMNSNAVATLSIKAKVATTGVHVNNAEITGTQPDVNPGNDKSSASTSTTEGTVTLISVGSSDRSVCVGTSIDEIVYLIGGGASGAGITGLPAGLSASPYDPITKQIKITGTATAATAASGATYTVTTTGGIIVSKTGIITVKDNVTQPVFSSSSVATRCVGVGNNAYVATSSNSDGILYSLSPAEAGSIDVATGTVTWALDFVGQATITAKAMGCDQKTSDFIVTVNPRPAAPETAPVSYCQNQTAVALTAEGENLTWYDDNGVLPGAPTPVTTSVGTTNYYVTQKNSNGCESPISTIKVTVNAVPLAPVVSSLSYCQNQIAIALTADGTNLTWYNDNGILPGAPTPNTSSVGTTNYYVTQKNSEGCESPRATVTVTVNAVPLAPVVSSITYCQNQTAVALTAVGDNLTWYDDNGVLPGAPTPNTASVGTTNYFVTQKNSEGCESPRSTVTVTVNAVPLAPVVSSINYCQNQIAVALTADGTNLIWYNDNGILPVAPTPNTSIVGTTNYYVTQKNGEGCESPRSTVTVTVNAVPLAPVVSSLSYCQNQIAVALIATGTNLTWYNDNGVLPGAPTPNTSIVGTTNYYVTQKNSEGCESPKSTVTVTVNSVPLAPVVSSLSYCQNQIALALTATGTNLTWYNDNGILHGAPTPNTSAVGTKKYYVTQKNSEGCESPRSTVTVTVNAVPSAPVFSSLRYCQNQTAVALTATGTNLTWYDDNGILPGAPTPSTSLVGTTNYYVTQKNSAGCESPRSTVTVTVNAVPSAPVVSSLSYCQNQTAVALTATGTNLTWYNDNGVLPAAPTPNTALVGITNYYVTQKNSEGCESMRAMIKVTINSLPAKPVVVSSGPTVFCVGGSVVLKSSDANQYQWYKNNSIITGAVNQTLIVASSGNYKVLAFNENNCGSIFSDDIDVIVEPIPAKPVIAWQNSLEICEGNTVQLSSSATSGNIWYRNGVIIPGATNTTFNASLAGRYTLGVISTGGCVSQISDPIDVIINIPPPIPTISTQSSLVICKGSAALLVSSASSGNQWFKNGVVINGATSQNYLANAAGNYSVKTKNNSGCESLLSNSILISVEAFELSLTASKTIAEFGSKVELKTSSNLKYKVLNWSPANLFNDAGAINQIFEFKNEIIVTVNAISENGCQASATIKIDLNRKRDLFIPNTFTPNGDGKNDFVKVYGTGIESIDWSVYSQWGELIYKSKERDAAWDGSYRGVMQPVGVYVYKCVVRFTDGEEMVKHGSINLLR</sequence>
<dbReference type="InterPro" id="IPR047589">
    <property type="entry name" value="DUF11_rpt"/>
</dbReference>
<gene>
    <name evidence="4" type="ORF">GCM10022246_06960</name>
</gene>
<dbReference type="InterPro" id="IPR044023">
    <property type="entry name" value="Ig_7"/>
</dbReference>
<comment type="caution">
    <text evidence="4">The sequence shown here is derived from an EMBL/GenBank/DDBJ whole genome shotgun (WGS) entry which is preliminary data.</text>
</comment>
<dbReference type="Gene3D" id="2.60.40.3080">
    <property type="match status" value="1"/>
</dbReference>